<comment type="caution">
    <text evidence="1">The sequence shown here is derived from an EMBL/GenBank/DDBJ whole genome shotgun (WGS) entry which is preliminary data.</text>
</comment>
<dbReference type="Proteomes" id="UP000003460">
    <property type="component" value="Unassembled WGS sequence"/>
</dbReference>
<evidence type="ECO:0000313" key="1">
    <source>
        <dbReference type="EMBL" id="EEX70304.1"/>
    </source>
</evidence>
<dbReference type="AlphaFoldDB" id="C9LKS6"/>
<dbReference type="STRING" id="626522.GCWU000325_02846"/>
<organism evidence="1 2">
    <name type="scientific">Alloprevotella tannerae ATCC 51259</name>
    <dbReference type="NCBI Taxonomy" id="626522"/>
    <lineage>
        <taxon>Bacteria</taxon>
        <taxon>Pseudomonadati</taxon>
        <taxon>Bacteroidota</taxon>
        <taxon>Bacteroidia</taxon>
        <taxon>Bacteroidales</taxon>
        <taxon>Prevotellaceae</taxon>
        <taxon>Alloprevotella</taxon>
    </lineage>
</organism>
<gene>
    <name evidence="1" type="ORF">GCWU000325_02846</name>
</gene>
<proteinExistence type="predicted"/>
<sequence length="45" mass="5558">MILILPHRSFIYKYLVWAEPSPTYSLRRHCRIYRFGRCAYCSIYL</sequence>
<evidence type="ECO:0000313" key="2">
    <source>
        <dbReference type="Proteomes" id="UP000003460"/>
    </source>
</evidence>
<keyword evidence="2" id="KW-1185">Reference proteome</keyword>
<dbReference type="HOGENOM" id="CLU_3203703_0_0_10"/>
<dbReference type="EMBL" id="ACIJ02000031">
    <property type="protein sequence ID" value="EEX70304.1"/>
    <property type="molecule type" value="Genomic_DNA"/>
</dbReference>
<protein>
    <submittedName>
        <fullName evidence="1">Uncharacterized protein</fullName>
    </submittedName>
</protein>
<accession>C9LKS6</accession>
<name>C9LKS6_9BACT</name>
<reference evidence="1" key="1">
    <citation type="submission" date="2009-09" db="EMBL/GenBank/DDBJ databases">
        <authorList>
            <person name="Weinstock G."/>
            <person name="Sodergren E."/>
            <person name="Clifton S."/>
            <person name="Fulton L."/>
            <person name="Fulton B."/>
            <person name="Courtney L."/>
            <person name="Fronick C."/>
            <person name="Harrison M."/>
            <person name="Strong C."/>
            <person name="Farmer C."/>
            <person name="Delahaunty K."/>
            <person name="Markovic C."/>
            <person name="Hall O."/>
            <person name="Minx P."/>
            <person name="Tomlinson C."/>
            <person name="Mitreva M."/>
            <person name="Nelson J."/>
            <person name="Hou S."/>
            <person name="Wollam A."/>
            <person name="Pepin K.H."/>
            <person name="Johnson M."/>
            <person name="Bhonagiri V."/>
            <person name="Nash W.E."/>
            <person name="Warren W."/>
            <person name="Chinwalla A."/>
            <person name="Mardis E.R."/>
            <person name="Wilson R.K."/>
        </authorList>
    </citation>
    <scope>NUCLEOTIDE SEQUENCE [LARGE SCALE GENOMIC DNA]</scope>
    <source>
        <strain evidence="1">ATCC 51259</strain>
    </source>
</reference>